<gene>
    <name evidence="2" type="ORF">OM33_19555</name>
</gene>
<evidence type="ECO:0000313" key="3">
    <source>
        <dbReference type="Proteomes" id="UP000030341"/>
    </source>
</evidence>
<feature type="transmembrane region" description="Helical" evidence="1">
    <location>
        <begin position="704"/>
        <end position="721"/>
    </location>
</feature>
<feature type="transmembrane region" description="Helical" evidence="1">
    <location>
        <begin position="368"/>
        <end position="391"/>
    </location>
</feature>
<feature type="transmembrane region" description="Helical" evidence="1">
    <location>
        <begin position="317"/>
        <end position="337"/>
    </location>
</feature>
<accession>A0A0A7EMR5</accession>
<reference evidence="2 3" key="1">
    <citation type="submission" date="2014-11" db="EMBL/GenBank/DDBJ databases">
        <title>Complete Genome Sequence of Pseudoalteromonas sp. Strain OCN003 Isolated from Kaneohe Bay, Oahu, Hawaii.</title>
        <authorList>
            <person name="Beurmann S."/>
            <person name="Videau P."/>
            <person name="Ushijima B."/>
            <person name="Smith A.M."/>
            <person name="Aeby G.S."/>
            <person name="Callahan S.M."/>
            <person name="Belcaid M."/>
        </authorList>
    </citation>
    <scope>NUCLEOTIDE SEQUENCE [LARGE SCALE GENOMIC DNA]</scope>
    <source>
        <strain evidence="2 3">OCN003</strain>
    </source>
</reference>
<organism evidence="2 3">
    <name type="scientific">Pseudoalteromonas piratica</name>
    <dbReference type="NCBI Taxonomy" id="1348114"/>
    <lineage>
        <taxon>Bacteria</taxon>
        <taxon>Pseudomonadati</taxon>
        <taxon>Pseudomonadota</taxon>
        <taxon>Gammaproteobacteria</taxon>
        <taxon>Alteromonadales</taxon>
        <taxon>Pseudoalteromonadaceae</taxon>
        <taxon>Pseudoalteromonas</taxon>
    </lineage>
</organism>
<name>A0A0A7EMR5_9GAMM</name>
<dbReference type="HOGENOM" id="CLU_017576_0_0_6"/>
<feature type="transmembrane region" description="Helical" evidence="1">
    <location>
        <begin position="264"/>
        <end position="283"/>
    </location>
</feature>
<sequence length="753" mass="82728">MVRHANHNTLRYSYALAFVLIAVACLVTTGLRLAQGYTDFSSDILAVVPNRAEIDSPILQNAKNTLQQRSSDQLVFSSDNKSAIVALTNVLKANPLLSYVAPPDIALSDVVNFYTNYPGSLMASNYPSHLSQPNGLLNYTLAELTKPDSTLSANSLEKDPTLALASFLNGVAKTGALQQEDGIYKTTLNPAPFLQSLETDKQSSFYFVRFVQNLNAADFSQSIQLTQSIKSEIEKIETEYNSPIYYSGFAFHGSENAEQAEHEISTFGLFSLVSVALLVVLFFRNLTVIGLMFATIFNACLWGITALVITFESVELIGLVFSITLIGVAIDYLFHVLCADKESITSSLILGFMTTAAGYALYSFAPMVLLQQVAVFMIFGLLGALIFALYCQKYLVLNVTIPRIIWQNSLVFINRFKLQILASAVFVLSVGFVVKPITHQDDVALLSSSSDELQRNEALNLTLFGQSNKHHFLIVGSSIQDALEKQEAVIAWLKDTDETIQVNSLANYLPSLAQQQATYKTLTNKVTAGHYTEVSDTLGINVGLREYSPLTVSAFERSVLSPLLQVHQITQTDDASVLWFSTDLLSEQTLAQLLSSHSRFLNLIDKRQEISDALGHYRTTVMGLMVLSVLVAMIVMALRFDLATALFTGVIICTVTVCALLLSSWLQTSVNLFNYLATILILALAIDYLIFYRSKGLCQSNLQAISLSLCSSCLVFGILIFSKTPAVFSFGLTLVIGLISLYVLAPCIVKERK</sequence>
<dbReference type="RefSeq" id="WP_040136088.1">
    <property type="nucleotide sequence ID" value="NZ_CP009889.1"/>
</dbReference>
<evidence type="ECO:0000256" key="1">
    <source>
        <dbReference type="SAM" id="Phobius"/>
    </source>
</evidence>
<dbReference type="Gene3D" id="1.20.1640.10">
    <property type="entry name" value="Multidrug efflux transporter AcrB transmembrane domain"/>
    <property type="match status" value="2"/>
</dbReference>
<dbReference type="SUPFAM" id="SSF82866">
    <property type="entry name" value="Multidrug efflux transporter AcrB transmembrane domain"/>
    <property type="match status" value="2"/>
</dbReference>
<keyword evidence="1" id="KW-1133">Transmembrane helix</keyword>
<keyword evidence="3" id="KW-1185">Reference proteome</keyword>
<keyword evidence="1" id="KW-0812">Transmembrane</keyword>
<dbReference type="EMBL" id="CP009889">
    <property type="protein sequence ID" value="AIY67252.1"/>
    <property type="molecule type" value="Genomic_DNA"/>
</dbReference>
<evidence type="ECO:0008006" key="4">
    <source>
        <dbReference type="Google" id="ProtNLM"/>
    </source>
</evidence>
<keyword evidence="1" id="KW-0472">Membrane</keyword>
<protein>
    <recommendedName>
        <fullName evidence="4">Membrane transport protein MMPL domain-containing protein</fullName>
    </recommendedName>
</protein>
<dbReference type="eggNOG" id="COG4258">
    <property type="taxonomic scope" value="Bacteria"/>
</dbReference>
<feature type="transmembrane region" description="Helical" evidence="1">
    <location>
        <begin position="645"/>
        <end position="666"/>
    </location>
</feature>
<dbReference type="Proteomes" id="UP000030341">
    <property type="component" value="Chromosome 2"/>
</dbReference>
<dbReference type="STRING" id="1348114.OM33_19555"/>
<dbReference type="OrthoDB" id="9780358at2"/>
<feature type="transmembrane region" description="Helical" evidence="1">
    <location>
        <begin position="344"/>
        <end position="362"/>
    </location>
</feature>
<dbReference type="AlphaFoldDB" id="A0A0A7EMR5"/>
<evidence type="ECO:0000313" key="2">
    <source>
        <dbReference type="EMBL" id="AIY67252.1"/>
    </source>
</evidence>
<dbReference type="PROSITE" id="PS51257">
    <property type="entry name" value="PROKAR_LIPOPROTEIN"/>
    <property type="match status" value="1"/>
</dbReference>
<feature type="transmembrane region" description="Helical" evidence="1">
    <location>
        <begin position="672"/>
        <end position="692"/>
    </location>
</feature>
<dbReference type="KEGG" id="pseo:OM33_19555"/>
<feature type="transmembrane region" description="Helical" evidence="1">
    <location>
        <begin position="290"/>
        <end position="311"/>
    </location>
</feature>
<feature type="transmembrane region" description="Helical" evidence="1">
    <location>
        <begin position="727"/>
        <end position="749"/>
    </location>
</feature>
<proteinExistence type="predicted"/>
<feature type="transmembrane region" description="Helical" evidence="1">
    <location>
        <begin position="617"/>
        <end position="638"/>
    </location>
</feature>